<keyword evidence="8" id="KW-1185">Reference proteome</keyword>
<dbReference type="RefSeq" id="WP_210228574.1">
    <property type="nucleotide sequence ID" value="NZ_CP076022.1"/>
</dbReference>
<gene>
    <name evidence="7" type="ORF">KKR91_08290</name>
</gene>
<dbReference type="Gene3D" id="3.30.1370.10">
    <property type="entry name" value="K Homology domain, type 1"/>
    <property type="match status" value="1"/>
</dbReference>
<dbReference type="GO" id="GO:0016779">
    <property type="term" value="F:nucleotidyltransferase activity"/>
    <property type="evidence" value="ECO:0007669"/>
    <property type="project" value="UniProtKB-KW"/>
</dbReference>
<keyword evidence="1" id="KW-0808">Transferase</keyword>
<protein>
    <submittedName>
        <fullName evidence="7">DUF4258 domain-containing protein</fullName>
    </submittedName>
</protein>
<dbReference type="AlphaFoldDB" id="A0A975R1P8"/>
<evidence type="ECO:0000256" key="5">
    <source>
        <dbReference type="SAM" id="Phobius"/>
    </source>
</evidence>
<proteinExistence type="predicted"/>
<dbReference type="EMBL" id="CP076022">
    <property type="protein sequence ID" value="QWC11522.1"/>
    <property type="molecule type" value="Genomic_DNA"/>
</dbReference>
<dbReference type="SUPFAM" id="SSF54791">
    <property type="entry name" value="Eukaryotic type KH-domain (KH-domain type I)"/>
    <property type="match status" value="1"/>
</dbReference>
<keyword evidence="5" id="KW-0812">Transmembrane</keyword>
<dbReference type="InterPro" id="IPR036612">
    <property type="entry name" value="KH_dom_type_1_sf"/>
</dbReference>
<evidence type="ECO:0000313" key="7">
    <source>
        <dbReference type="EMBL" id="QWC11522.1"/>
    </source>
</evidence>
<dbReference type="InterPro" id="IPR004087">
    <property type="entry name" value="KH_dom"/>
</dbReference>
<dbReference type="SMART" id="SM00322">
    <property type="entry name" value="KH"/>
    <property type="match status" value="1"/>
</dbReference>
<evidence type="ECO:0000256" key="4">
    <source>
        <dbReference type="PROSITE-ProRule" id="PRU00117"/>
    </source>
</evidence>
<keyword evidence="3 4" id="KW-0694">RNA-binding</keyword>
<evidence type="ECO:0000256" key="3">
    <source>
        <dbReference type="ARBA" id="ARBA00022884"/>
    </source>
</evidence>
<dbReference type="Pfam" id="PF00013">
    <property type="entry name" value="KH_1"/>
    <property type="match status" value="1"/>
</dbReference>
<sequence length="191" mass="21388">MHAIISWLLIGTAILAAVTLWLFTKMRSQRTPQPRLAVPPTYTNHARERMLQRQVRQHQIEQVIAKPSRSVPDRENGSVRLERELDGRVLKVWVVAEPWETAKTATVKTTAWADRIQTFEIPPGRIGLVIGLGGSTVRRLEVATDCRISIDRTGLVRISACSMATLESAKQRILKIIADADDATGNRYRAA</sequence>
<dbReference type="InterPro" id="IPR004088">
    <property type="entry name" value="KH_dom_type_1"/>
</dbReference>
<dbReference type="InterPro" id="IPR025354">
    <property type="entry name" value="DUF4258"/>
</dbReference>
<dbReference type="PROSITE" id="PS50084">
    <property type="entry name" value="KH_TYPE_1"/>
    <property type="match status" value="1"/>
</dbReference>
<evidence type="ECO:0000259" key="6">
    <source>
        <dbReference type="SMART" id="SM00322"/>
    </source>
</evidence>
<accession>A0A975R1P8</accession>
<dbReference type="GO" id="GO:0003723">
    <property type="term" value="F:RNA binding"/>
    <property type="evidence" value="ECO:0007669"/>
    <property type="project" value="UniProtKB-UniRule"/>
</dbReference>
<evidence type="ECO:0000256" key="2">
    <source>
        <dbReference type="ARBA" id="ARBA00022695"/>
    </source>
</evidence>
<organism evidence="7 8">
    <name type="scientific">Arthrobacter jiangjiafuii</name>
    <dbReference type="NCBI Taxonomy" id="2817475"/>
    <lineage>
        <taxon>Bacteria</taxon>
        <taxon>Bacillati</taxon>
        <taxon>Actinomycetota</taxon>
        <taxon>Actinomycetes</taxon>
        <taxon>Micrococcales</taxon>
        <taxon>Micrococcaceae</taxon>
        <taxon>Arthrobacter</taxon>
    </lineage>
</organism>
<dbReference type="Pfam" id="PF14076">
    <property type="entry name" value="DUF4258"/>
    <property type="match status" value="1"/>
</dbReference>
<evidence type="ECO:0000313" key="8">
    <source>
        <dbReference type="Proteomes" id="UP000676885"/>
    </source>
</evidence>
<evidence type="ECO:0000256" key="1">
    <source>
        <dbReference type="ARBA" id="ARBA00022679"/>
    </source>
</evidence>
<keyword evidence="5" id="KW-0472">Membrane</keyword>
<keyword evidence="2" id="KW-0548">Nucleotidyltransferase</keyword>
<reference evidence="7 8" key="1">
    <citation type="submission" date="2021-05" db="EMBL/GenBank/DDBJ databases">
        <title>Novel species in genus Arthrobacter.</title>
        <authorList>
            <person name="Zhang G."/>
        </authorList>
    </citation>
    <scope>NUCLEOTIDE SEQUENCE [LARGE SCALE GENOMIC DNA]</scope>
    <source>
        <strain evidence="8">zg-ZUI227</strain>
    </source>
</reference>
<keyword evidence="5" id="KW-1133">Transmembrane helix</keyword>
<dbReference type="Proteomes" id="UP000676885">
    <property type="component" value="Chromosome"/>
</dbReference>
<name>A0A975R1P8_9MICC</name>
<dbReference type="FunFam" id="3.30.1370.10:FF:000001">
    <property type="entry name" value="Polyribonucleotide nucleotidyltransferase"/>
    <property type="match status" value="1"/>
</dbReference>
<dbReference type="KEGG" id="ajg:KKR91_08290"/>
<feature type="domain" description="K Homology" evidence="6">
    <location>
        <begin position="113"/>
        <end position="178"/>
    </location>
</feature>
<dbReference type="CDD" id="cd02393">
    <property type="entry name" value="KH-I_PNPase"/>
    <property type="match status" value="1"/>
</dbReference>
<feature type="transmembrane region" description="Helical" evidence="5">
    <location>
        <begin position="6"/>
        <end position="23"/>
    </location>
</feature>